<dbReference type="STRING" id="1121362.A605_05760"/>
<dbReference type="InterPro" id="IPR032818">
    <property type="entry name" value="DedA-like"/>
</dbReference>
<evidence type="ECO:0000256" key="7">
    <source>
        <dbReference type="RuleBase" id="RU367016"/>
    </source>
</evidence>
<evidence type="ECO:0000313" key="9">
    <source>
        <dbReference type="EMBL" id="AGF72158.1"/>
    </source>
</evidence>
<dbReference type="RefSeq" id="WP_015400577.1">
    <property type="nucleotide sequence ID" value="NC_020302.1"/>
</dbReference>
<accession>M1NL79</accession>
<dbReference type="GO" id="GO:0005886">
    <property type="term" value="C:plasma membrane"/>
    <property type="evidence" value="ECO:0007669"/>
    <property type="project" value="UniProtKB-SubCell"/>
</dbReference>
<evidence type="ECO:0000256" key="1">
    <source>
        <dbReference type="ARBA" id="ARBA00004651"/>
    </source>
</evidence>
<dbReference type="PANTHER" id="PTHR30353:SF15">
    <property type="entry name" value="INNER MEMBRANE PROTEIN YABI"/>
    <property type="match status" value="1"/>
</dbReference>
<dbReference type="HOGENOM" id="CLU_044208_6_3_11"/>
<feature type="domain" description="VTT" evidence="8">
    <location>
        <begin position="39"/>
        <end position="165"/>
    </location>
</feature>
<evidence type="ECO:0000256" key="3">
    <source>
        <dbReference type="ARBA" id="ARBA00022475"/>
    </source>
</evidence>
<evidence type="ECO:0000259" key="8">
    <source>
        <dbReference type="Pfam" id="PF09335"/>
    </source>
</evidence>
<evidence type="ECO:0000256" key="2">
    <source>
        <dbReference type="ARBA" id="ARBA00010792"/>
    </source>
</evidence>
<dbReference type="AlphaFoldDB" id="M1NL79"/>
<feature type="transmembrane region" description="Helical" evidence="7">
    <location>
        <begin position="12"/>
        <end position="39"/>
    </location>
</feature>
<dbReference type="InterPro" id="IPR032816">
    <property type="entry name" value="VTT_dom"/>
</dbReference>
<evidence type="ECO:0000313" key="10">
    <source>
        <dbReference type="Proteomes" id="UP000011723"/>
    </source>
</evidence>
<evidence type="ECO:0000256" key="6">
    <source>
        <dbReference type="ARBA" id="ARBA00023136"/>
    </source>
</evidence>
<dbReference type="KEGG" id="chn:A605_05760"/>
<feature type="transmembrane region" description="Helical" evidence="7">
    <location>
        <begin position="148"/>
        <end position="172"/>
    </location>
</feature>
<dbReference type="PATRIC" id="fig|1121362.3.peg.1159"/>
<feature type="transmembrane region" description="Helical" evidence="7">
    <location>
        <begin position="178"/>
        <end position="196"/>
    </location>
</feature>
<comment type="subcellular location">
    <subcellularLocation>
        <location evidence="1 7">Cell membrane</location>
        <topology evidence="1 7">Multi-pass membrane protein</topology>
    </subcellularLocation>
</comment>
<keyword evidence="3 7" id="KW-1003">Cell membrane</keyword>
<protein>
    <recommendedName>
        <fullName evidence="8">VTT domain-containing protein</fullName>
    </recommendedName>
</protein>
<organism evidence="9 10">
    <name type="scientific">Corynebacterium halotolerans YIM 70093 = DSM 44683</name>
    <dbReference type="NCBI Taxonomy" id="1121362"/>
    <lineage>
        <taxon>Bacteria</taxon>
        <taxon>Bacillati</taxon>
        <taxon>Actinomycetota</taxon>
        <taxon>Actinomycetes</taxon>
        <taxon>Mycobacteriales</taxon>
        <taxon>Corynebacteriaceae</taxon>
        <taxon>Corynebacterium</taxon>
    </lineage>
</organism>
<proteinExistence type="inferred from homology"/>
<dbReference type="EMBL" id="CP003697">
    <property type="protein sequence ID" value="AGF72158.1"/>
    <property type="molecule type" value="Genomic_DNA"/>
</dbReference>
<evidence type="ECO:0000256" key="5">
    <source>
        <dbReference type="ARBA" id="ARBA00022989"/>
    </source>
</evidence>
<sequence>MNLDIPAMVEAISGYAPVVVAVIALAALAEAALGLGVIIPGETFVVLGAVVLSDAGLGWVLIGCLAVAVAASVGDHIGWWIGRSAGPSLRTSRIVRPVGVDKWDRAMDAVQRQGLLPLVLSRQLPGVRTLVSAACGAARVPYRRFATASVVGASIWALLWTGGGALFGRIILDVLGPVLPVIVAVWIVGVVAVLVVKKVRGRVRRPARNH</sequence>
<comment type="similarity">
    <text evidence="2 7">Belongs to the DedA family.</text>
</comment>
<dbReference type="Proteomes" id="UP000011723">
    <property type="component" value="Chromosome"/>
</dbReference>
<keyword evidence="4 7" id="KW-0812">Transmembrane</keyword>
<keyword evidence="5 7" id="KW-1133">Transmembrane helix</keyword>
<dbReference type="PANTHER" id="PTHR30353">
    <property type="entry name" value="INNER MEMBRANE PROTEIN DEDA-RELATED"/>
    <property type="match status" value="1"/>
</dbReference>
<feature type="transmembrane region" description="Helical" evidence="7">
    <location>
        <begin position="59"/>
        <end position="81"/>
    </location>
</feature>
<name>M1NL79_9CORY</name>
<reference evidence="9 10" key="1">
    <citation type="journal article" date="2012" name="Stand. Genomic Sci.">
        <title>Genome sequence of the halotolerant bacterium Corynebacterium halotolerans type strain YIM 70093(T) (= DSM 44683(T)).</title>
        <authorList>
            <person name="Ruckert C."/>
            <person name="Albersmeier A."/>
            <person name="Al-Dilaimi A."/>
            <person name="Niehaus K."/>
            <person name="Szczepanowski R."/>
            <person name="Kalinowski J."/>
        </authorList>
    </citation>
    <scope>NUCLEOTIDE SEQUENCE [LARGE SCALE GENOMIC DNA]</scope>
    <source>
        <strain evidence="9">YIM 70093</strain>
    </source>
</reference>
<dbReference type="Pfam" id="PF09335">
    <property type="entry name" value="VTT_dom"/>
    <property type="match status" value="1"/>
</dbReference>
<keyword evidence="10" id="KW-1185">Reference proteome</keyword>
<dbReference type="eggNOG" id="COG0586">
    <property type="taxonomic scope" value="Bacteria"/>
</dbReference>
<gene>
    <name evidence="9" type="ORF">A605_05760</name>
</gene>
<evidence type="ECO:0000256" key="4">
    <source>
        <dbReference type="ARBA" id="ARBA00022692"/>
    </source>
</evidence>
<keyword evidence="6 7" id="KW-0472">Membrane</keyword>
<dbReference type="OrthoDB" id="9813426at2"/>